<reference evidence="2" key="2">
    <citation type="submission" date="2015-04" db="EMBL/GenBank/DDBJ databases">
        <title>A butyrogenic pathway from the amino acid lysine in a human gut commensal.</title>
        <authorList>
            <person name="de Vos W.M."/>
            <person name="Bui N.T.P."/>
            <person name="Plugge C.M."/>
            <person name="Ritari J."/>
        </authorList>
    </citation>
    <scope>NUCLEOTIDE SEQUENCE [LARGE SCALE GENOMIC DNA]</scope>
    <source>
        <strain evidence="2">AF211</strain>
    </source>
</reference>
<evidence type="ECO:0000313" key="1">
    <source>
        <dbReference type="EMBL" id="ALP94753.1"/>
    </source>
</evidence>
<dbReference type="Gene3D" id="3.30.420.40">
    <property type="match status" value="1"/>
</dbReference>
<dbReference type="eggNOG" id="COG4819">
    <property type="taxonomic scope" value="Bacteria"/>
</dbReference>
<sequence>MRGIFPRVRAFSIGGTNYEGKRVNALHEVILSVGIDIGTSTTQLIFSRLTIENRASSYTVPRIQIVEKEVIYRSLIYFTPLKSSTEIDAEAVKKIVRDEYKAAGMTPEDVKTGAVIITGETARKQNANDVLEALSDLAGDFVVATAGPDLESVLSARGAGTDKLSREHRTTVANLDVGGGTTNIAVYEKGTLRGVCCLDIGGRLIKVDGGSITYLFPKIQALAKAHGISLSVGDPAEEQKLRKVCDLMADQLAQSLHLKQADVDHAGLYTNGGNPLPTQPEIKAITFSGGVADCVYQQMEGDIFRYGDIGVLLGQAIRANPELQAVQLFQAAETIRATVVGAGTHTTEVSGSTIHYAEGKLPIKNIPILKVSEEDEASLETFKSSVTQQMPLYKPEGKVEQIAIAFNGEKRTSFAEIQKLAAAIIESAKEVIESKYPLILVVEADIGKVLGNAVNVLLDFKKDVICIDGIKTLSGDYVDIGEPVADGHVVPVVIKTLIFNT</sequence>
<name>A0A0S2W5W3_9FIRM</name>
<dbReference type="Proteomes" id="UP000064844">
    <property type="component" value="Chromosome"/>
</dbReference>
<dbReference type="EMBL" id="CP011307">
    <property type="protein sequence ID" value="ALP94753.1"/>
    <property type="molecule type" value="Genomic_DNA"/>
</dbReference>
<dbReference type="InterPro" id="IPR009377">
    <property type="entry name" value="EutA"/>
</dbReference>
<evidence type="ECO:0000313" key="2">
    <source>
        <dbReference type="Proteomes" id="UP000064844"/>
    </source>
</evidence>
<dbReference type="NCBIfam" id="NF007992">
    <property type="entry name" value="PRK10719.1-3"/>
    <property type="match status" value="1"/>
</dbReference>
<dbReference type="PATRIC" id="fig|1297617.4.peg.2434"/>
<dbReference type="InterPro" id="IPR050696">
    <property type="entry name" value="FtsA/MreB"/>
</dbReference>
<reference evidence="1 2" key="1">
    <citation type="journal article" date="2015" name="Nat. Commun.">
        <title>Production of butyrate from lysine and the Amadori product fructoselysine by a human gut commensal.</title>
        <authorList>
            <person name="Bui T.P."/>
            <person name="Ritari J."/>
            <person name="Boeren S."/>
            <person name="de Waard P."/>
            <person name="Plugge C.M."/>
            <person name="de Vos W.M."/>
        </authorList>
    </citation>
    <scope>NUCLEOTIDE SEQUENCE [LARGE SCALE GENOMIC DNA]</scope>
    <source>
        <strain evidence="1 2">AF211</strain>
    </source>
</reference>
<gene>
    <name evidence="1" type="ORF">IB211_02362c</name>
</gene>
<dbReference type="KEGG" id="ibu:IB211_02362c"/>
<organism evidence="1 2">
    <name type="scientific">Intestinimonas butyriciproducens</name>
    <dbReference type="NCBI Taxonomy" id="1297617"/>
    <lineage>
        <taxon>Bacteria</taxon>
        <taxon>Bacillati</taxon>
        <taxon>Bacillota</taxon>
        <taxon>Clostridia</taxon>
        <taxon>Eubacteriales</taxon>
        <taxon>Intestinimonas</taxon>
    </lineage>
</organism>
<dbReference type="PANTHER" id="PTHR32432:SF13">
    <property type="entry name" value="ETHANOLAMINE AMMONIA-LYASE REACTIVASE EUTA"/>
    <property type="match status" value="1"/>
</dbReference>
<dbReference type="AlphaFoldDB" id="A0A0S2W5W3"/>
<dbReference type="STRING" id="1297617.IB211_02362c"/>
<dbReference type="SUPFAM" id="SSF53067">
    <property type="entry name" value="Actin-like ATPase domain"/>
    <property type="match status" value="1"/>
</dbReference>
<dbReference type="PANTHER" id="PTHR32432">
    <property type="entry name" value="CELL DIVISION PROTEIN FTSA-RELATED"/>
    <property type="match status" value="1"/>
</dbReference>
<accession>A0A0S2W5W3</accession>
<dbReference type="Pfam" id="PF06277">
    <property type="entry name" value="EutA"/>
    <property type="match status" value="1"/>
</dbReference>
<dbReference type="InterPro" id="IPR043129">
    <property type="entry name" value="ATPase_NBD"/>
</dbReference>
<dbReference type="PIRSF" id="PIRSF012293">
    <property type="entry name" value="EutA"/>
    <property type="match status" value="1"/>
</dbReference>
<proteinExistence type="predicted"/>
<protein>
    <submittedName>
        <fullName evidence="1">Ethanolamine utilization protein EutA</fullName>
    </submittedName>
</protein>
<keyword evidence="2" id="KW-1185">Reference proteome</keyword>